<evidence type="ECO:0000256" key="1">
    <source>
        <dbReference type="ARBA" id="ARBA00022737"/>
    </source>
</evidence>
<dbReference type="SUPFAM" id="SSF48403">
    <property type="entry name" value="Ankyrin repeat"/>
    <property type="match status" value="1"/>
</dbReference>
<organism evidence="4 5">
    <name type="scientific">Xylaria hypoxylon</name>
    <dbReference type="NCBI Taxonomy" id="37992"/>
    <lineage>
        <taxon>Eukaryota</taxon>
        <taxon>Fungi</taxon>
        <taxon>Dikarya</taxon>
        <taxon>Ascomycota</taxon>
        <taxon>Pezizomycotina</taxon>
        <taxon>Sordariomycetes</taxon>
        <taxon>Xylariomycetidae</taxon>
        <taxon>Xylariales</taxon>
        <taxon>Xylariaceae</taxon>
        <taxon>Xylaria</taxon>
    </lineage>
</organism>
<sequence length="411" mass="45682">MSFGVSFGDLVLASTLAWRVYKACKDSGESFRRLSGEVASLHVVLKETEDYMGEFRDLDISRVNRLRILTDGCHGTLKDLEKLMQSYDNLGTQVQRTWDRFRFGLQDLTDIRSRLVSNVTLLTAFNSSLINSSTIRIEKRLNKFVCEVRAGHREGSVVTTSGVAETIESPDVWAQLRRELDDVGISPAVVEENHEYIAQWIKAALAQGLMDEDDPTEVEHPLHLPMLADSGDGGSPVFSPAALSVANREFEEEFREKQSNRSIEEIFKPLTIEVIEPSTRKKSLTDPTRLIKKLFVKNTAIIEAASDGDIEKVARLLSLGCNVNATERWGWSALSMCAYGGHLAIAKLLLEHGADLDILDVDGDTPEQIATARGHSELVILFDEVRAERDRLARAHDTEIARGPFATAVGE</sequence>
<protein>
    <submittedName>
        <fullName evidence="4">Uncharacterized protein</fullName>
    </submittedName>
</protein>
<accession>A0A4Z0YHV7</accession>
<dbReference type="SMART" id="SM00248">
    <property type="entry name" value="ANK"/>
    <property type="match status" value="3"/>
</dbReference>
<reference evidence="4 5" key="1">
    <citation type="submission" date="2019-03" db="EMBL/GenBank/DDBJ databases">
        <title>Draft genome sequence of Xylaria hypoxylon DSM 108379, a ubiquitous saprotrophic-parasitic fungi on hardwood.</title>
        <authorList>
            <person name="Buettner E."/>
            <person name="Leonhardt S."/>
            <person name="Gebauer A.M."/>
            <person name="Liers C."/>
            <person name="Hofrichter M."/>
            <person name="Kellner H."/>
        </authorList>
    </citation>
    <scope>NUCLEOTIDE SEQUENCE [LARGE SCALE GENOMIC DNA]</scope>
    <source>
        <strain evidence="4 5">DSM 108379</strain>
    </source>
</reference>
<keyword evidence="2 3" id="KW-0040">ANK repeat</keyword>
<dbReference type="PANTHER" id="PTHR24171">
    <property type="entry name" value="ANKYRIN REPEAT DOMAIN-CONTAINING PROTEIN 39-RELATED"/>
    <property type="match status" value="1"/>
</dbReference>
<dbReference type="STRING" id="37992.A0A4Z0YHV7"/>
<dbReference type="Gene3D" id="1.25.40.20">
    <property type="entry name" value="Ankyrin repeat-containing domain"/>
    <property type="match status" value="1"/>
</dbReference>
<dbReference type="InterPro" id="IPR002110">
    <property type="entry name" value="Ankyrin_rpt"/>
</dbReference>
<gene>
    <name evidence="4" type="ORF">E0Z10_g5243</name>
</gene>
<dbReference type="PROSITE" id="PS50297">
    <property type="entry name" value="ANK_REP_REGION"/>
    <property type="match status" value="1"/>
</dbReference>
<evidence type="ECO:0000313" key="5">
    <source>
        <dbReference type="Proteomes" id="UP000297716"/>
    </source>
</evidence>
<proteinExistence type="predicted"/>
<name>A0A4Z0YHV7_9PEZI</name>
<dbReference type="InterPro" id="IPR036770">
    <property type="entry name" value="Ankyrin_rpt-contain_sf"/>
</dbReference>
<dbReference type="EMBL" id="SKBN01000091">
    <property type="protein sequence ID" value="TGJ83534.1"/>
    <property type="molecule type" value="Genomic_DNA"/>
</dbReference>
<keyword evidence="1" id="KW-0677">Repeat</keyword>
<dbReference type="Proteomes" id="UP000297716">
    <property type="component" value="Unassembled WGS sequence"/>
</dbReference>
<keyword evidence="5" id="KW-1185">Reference proteome</keyword>
<dbReference type="PROSITE" id="PS50088">
    <property type="entry name" value="ANK_REPEAT"/>
    <property type="match status" value="1"/>
</dbReference>
<dbReference type="OrthoDB" id="7464126at2759"/>
<dbReference type="Pfam" id="PF12796">
    <property type="entry name" value="Ank_2"/>
    <property type="match status" value="1"/>
</dbReference>
<comment type="caution">
    <text evidence="4">The sequence shown here is derived from an EMBL/GenBank/DDBJ whole genome shotgun (WGS) entry which is preliminary data.</text>
</comment>
<feature type="repeat" description="ANK" evidence="3">
    <location>
        <begin position="329"/>
        <end position="361"/>
    </location>
</feature>
<dbReference type="AlphaFoldDB" id="A0A4Z0YHV7"/>
<evidence type="ECO:0000256" key="2">
    <source>
        <dbReference type="ARBA" id="ARBA00023043"/>
    </source>
</evidence>
<evidence type="ECO:0000256" key="3">
    <source>
        <dbReference type="PROSITE-ProRule" id="PRU00023"/>
    </source>
</evidence>
<evidence type="ECO:0000313" key="4">
    <source>
        <dbReference type="EMBL" id="TGJ83534.1"/>
    </source>
</evidence>